<sequence>MPARKKLAKTGHTRKNVKHTASEIEHDEAQMSLSVEPETPAFASRRKPSFMKLAAVVLILVIVGALLYRNRSLFIVATVNGQPILRSELNKRLTDRFGSQTLEAMVGERLVTAAARKEGVQVSQDEIKAKITEVEQGLQGQMKLDDALALQGITRKEFESQIEIQIIIDKMLGKDVSVSAQEVDEYITVNKDNLTSSDSAKQKEEAAAQIKNNKISQKFQEWFTKLKEEAKISRFIATP</sequence>
<keyword evidence="2" id="KW-0472">Membrane</keyword>
<organism evidence="3 4">
    <name type="scientific">Candidatus Gottesmanbacteria bacterium GW2011_GWA1_43_11</name>
    <dbReference type="NCBI Taxonomy" id="1618436"/>
    <lineage>
        <taxon>Bacteria</taxon>
        <taxon>Candidatus Gottesmaniibacteriota</taxon>
    </lineage>
</organism>
<dbReference type="GO" id="GO:0016853">
    <property type="term" value="F:isomerase activity"/>
    <property type="evidence" value="ECO:0007669"/>
    <property type="project" value="UniProtKB-KW"/>
</dbReference>
<evidence type="ECO:0000256" key="2">
    <source>
        <dbReference type="SAM" id="Phobius"/>
    </source>
</evidence>
<keyword evidence="2" id="KW-1133">Transmembrane helix</keyword>
<evidence type="ECO:0000313" key="4">
    <source>
        <dbReference type="Proteomes" id="UP000034543"/>
    </source>
</evidence>
<feature type="region of interest" description="Disordered" evidence="1">
    <location>
        <begin position="1"/>
        <end position="21"/>
    </location>
</feature>
<feature type="compositionally biased region" description="Basic residues" evidence="1">
    <location>
        <begin position="1"/>
        <end position="18"/>
    </location>
</feature>
<dbReference type="PANTHER" id="PTHR47245">
    <property type="entry name" value="PEPTIDYLPROLYL ISOMERASE"/>
    <property type="match status" value="1"/>
</dbReference>
<protein>
    <submittedName>
        <fullName evidence="3">PpiC-type peptidyl-prolyl cis-trans isomerase</fullName>
    </submittedName>
</protein>
<dbReference type="InterPro" id="IPR027304">
    <property type="entry name" value="Trigger_fact/SurA_dom_sf"/>
</dbReference>
<dbReference type="PANTHER" id="PTHR47245:SF2">
    <property type="entry name" value="PEPTIDYL-PROLYL CIS-TRANS ISOMERASE HP_0175-RELATED"/>
    <property type="match status" value="1"/>
</dbReference>
<dbReference type="InterPro" id="IPR050245">
    <property type="entry name" value="PrsA_foldase"/>
</dbReference>
<dbReference type="Pfam" id="PF13624">
    <property type="entry name" value="SurA_N_3"/>
    <property type="match status" value="1"/>
</dbReference>
<evidence type="ECO:0000256" key="1">
    <source>
        <dbReference type="SAM" id="MobiDB-lite"/>
    </source>
</evidence>
<keyword evidence="2" id="KW-0812">Transmembrane</keyword>
<dbReference type="AlphaFoldDB" id="A0A0G1CJ95"/>
<dbReference type="EMBL" id="LCFB01000006">
    <property type="protein sequence ID" value="KKS85572.1"/>
    <property type="molecule type" value="Genomic_DNA"/>
</dbReference>
<accession>A0A0G1CJ95</accession>
<proteinExistence type="predicted"/>
<reference evidence="3 4" key="1">
    <citation type="journal article" date="2015" name="Nature">
        <title>rRNA introns, odd ribosomes, and small enigmatic genomes across a large radiation of phyla.</title>
        <authorList>
            <person name="Brown C.T."/>
            <person name="Hug L.A."/>
            <person name="Thomas B.C."/>
            <person name="Sharon I."/>
            <person name="Castelle C.J."/>
            <person name="Singh A."/>
            <person name="Wilkins M.J."/>
            <person name="Williams K.H."/>
            <person name="Banfield J.F."/>
        </authorList>
    </citation>
    <scope>NUCLEOTIDE SEQUENCE [LARGE SCALE GENOMIC DNA]</scope>
</reference>
<dbReference type="Gene3D" id="1.10.4030.10">
    <property type="entry name" value="Porin chaperone SurA, peptide-binding domain"/>
    <property type="match status" value="1"/>
</dbReference>
<comment type="caution">
    <text evidence="3">The sequence shown here is derived from an EMBL/GenBank/DDBJ whole genome shotgun (WGS) entry which is preliminary data.</text>
</comment>
<name>A0A0G1CJ95_9BACT</name>
<dbReference type="Proteomes" id="UP000034543">
    <property type="component" value="Unassembled WGS sequence"/>
</dbReference>
<gene>
    <name evidence="3" type="ORF">UV59_C0006G0028</name>
</gene>
<evidence type="ECO:0000313" key="3">
    <source>
        <dbReference type="EMBL" id="KKS85572.1"/>
    </source>
</evidence>
<keyword evidence="3" id="KW-0413">Isomerase</keyword>
<feature type="transmembrane region" description="Helical" evidence="2">
    <location>
        <begin position="50"/>
        <end position="68"/>
    </location>
</feature>
<dbReference type="STRING" id="1618436.UV59_C0006G0028"/>
<dbReference type="SUPFAM" id="SSF109998">
    <property type="entry name" value="Triger factor/SurA peptide-binding domain-like"/>
    <property type="match status" value="1"/>
</dbReference>